<organism evidence="6 7">
    <name type="scientific">Pseudacidovorax intermedius</name>
    <dbReference type="NCBI Taxonomy" id="433924"/>
    <lineage>
        <taxon>Bacteria</taxon>
        <taxon>Pseudomonadati</taxon>
        <taxon>Pseudomonadota</taxon>
        <taxon>Betaproteobacteria</taxon>
        <taxon>Burkholderiales</taxon>
        <taxon>Comamonadaceae</taxon>
        <taxon>Pseudacidovorax</taxon>
    </lineage>
</organism>
<dbReference type="InterPro" id="IPR000847">
    <property type="entry name" value="LysR_HTH_N"/>
</dbReference>
<dbReference type="InterPro" id="IPR036390">
    <property type="entry name" value="WH_DNA-bd_sf"/>
</dbReference>
<dbReference type="GO" id="GO:0043565">
    <property type="term" value="F:sequence-specific DNA binding"/>
    <property type="evidence" value="ECO:0007669"/>
    <property type="project" value="TreeGrafter"/>
</dbReference>
<evidence type="ECO:0000256" key="1">
    <source>
        <dbReference type="ARBA" id="ARBA00009437"/>
    </source>
</evidence>
<keyword evidence="7" id="KW-1185">Reference proteome</keyword>
<dbReference type="PANTHER" id="PTHR30537">
    <property type="entry name" value="HTH-TYPE TRANSCRIPTIONAL REGULATOR"/>
    <property type="match status" value="1"/>
</dbReference>
<dbReference type="GO" id="GO:0003700">
    <property type="term" value="F:DNA-binding transcription factor activity"/>
    <property type="evidence" value="ECO:0007669"/>
    <property type="project" value="InterPro"/>
</dbReference>
<evidence type="ECO:0000256" key="2">
    <source>
        <dbReference type="ARBA" id="ARBA00023015"/>
    </source>
</evidence>
<feature type="domain" description="HTH lysR-type" evidence="5">
    <location>
        <begin position="1"/>
        <end position="58"/>
    </location>
</feature>
<name>A0A147GW64_9BURK</name>
<dbReference type="EMBL" id="LDSL01000065">
    <property type="protein sequence ID" value="KTT21757.1"/>
    <property type="molecule type" value="Genomic_DNA"/>
</dbReference>
<dbReference type="PROSITE" id="PS50931">
    <property type="entry name" value="HTH_LYSR"/>
    <property type="match status" value="1"/>
</dbReference>
<evidence type="ECO:0000313" key="6">
    <source>
        <dbReference type="EMBL" id="KTT21757.1"/>
    </source>
</evidence>
<dbReference type="InterPro" id="IPR036388">
    <property type="entry name" value="WH-like_DNA-bd_sf"/>
</dbReference>
<dbReference type="OrthoDB" id="9076738at2"/>
<evidence type="ECO:0000313" key="7">
    <source>
        <dbReference type="Proteomes" id="UP000072741"/>
    </source>
</evidence>
<dbReference type="GO" id="GO:0006351">
    <property type="term" value="P:DNA-templated transcription"/>
    <property type="evidence" value="ECO:0007669"/>
    <property type="project" value="TreeGrafter"/>
</dbReference>
<protein>
    <submittedName>
        <fullName evidence="6">Transcriptional regulator</fullName>
    </submittedName>
</protein>
<dbReference type="PRINTS" id="PR00039">
    <property type="entry name" value="HTHLYSR"/>
</dbReference>
<keyword evidence="4" id="KW-0804">Transcription</keyword>
<dbReference type="Pfam" id="PF03466">
    <property type="entry name" value="LysR_substrate"/>
    <property type="match status" value="1"/>
</dbReference>
<sequence length="309" mass="34104">MDLDSLRTYVQVAELASFTRAAERLGLTRARVSAVVQQLEATLGTRLLQRTTRTVRITPDGEAFLERAQALLAEADDLQSLFSRQPAALRGRIRADVPLQLGARLVLPRLPEFLAAHPLLEVDLGSTDRRVDLVHDGFDCVLRVGVLQESGLVARPVGQMAQANLASPAYLGSHGHPRNLDDLRSGRHRLVRYSSRLAGWPALWEYVENGEPRSVVMPAAVTVNNTLAYEAACRAGLGMIQAPVLGHREALARGELVEVLPQWRPAPLPITLLYAHRRQVPRRLQVFMDWLAGVVGEALSADQRPPEDR</sequence>
<proteinExistence type="inferred from homology"/>
<comment type="similarity">
    <text evidence="1">Belongs to the LysR transcriptional regulatory family.</text>
</comment>
<keyword evidence="3" id="KW-0238">DNA-binding</keyword>
<dbReference type="SUPFAM" id="SSF53850">
    <property type="entry name" value="Periplasmic binding protein-like II"/>
    <property type="match status" value="1"/>
</dbReference>
<dbReference type="SUPFAM" id="SSF46785">
    <property type="entry name" value="Winged helix' DNA-binding domain"/>
    <property type="match status" value="1"/>
</dbReference>
<dbReference type="Proteomes" id="UP000072741">
    <property type="component" value="Unassembled WGS sequence"/>
</dbReference>
<evidence type="ECO:0000256" key="4">
    <source>
        <dbReference type="ARBA" id="ARBA00023163"/>
    </source>
</evidence>
<reference evidence="6 7" key="1">
    <citation type="journal article" date="2016" name="Front. Microbiol.">
        <title>Genomic Resource of Rice Seed Associated Bacteria.</title>
        <authorList>
            <person name="Midha S."/>
            <person name="Bansal K."/>
            <person name="Sharma S."/>
            <person name="Kumar N."/>
            <person name="Patil P.P."/>
            <person name="Chaudhry V."/>
            <person name="Patil P.B."/>
        </authorList>
    </citation>
    <scope>NUCLEOTIDE SEQUENCE [LARGE SCALE GENOMIC DNA]</scope>
    <source>
        <strain evidence="6 7">NS331</strain>
    </source>
</reference>
<evidence type="ECO:0000256" key="3">
    <source>
        <dbReference type="ARBA" id="ARBA00023125"/>
    </source>
</evidence>
<dbReference type="RefSeq" id="WP_058642096.1">
    <property type="nucleotide sequence ID" value="NZ_LDSL01000065.1"/>
</dbReference>
<dbReference type="PANTHER" id="PTHR30537:SF72">
    <property type="entry name" value="LYSR FAMILY TRANSCRIPTIONAL REGULATOR"/>
    <property type="match status" value="1"/>
</dbReference>
<evidence type="ECO:0000259" key="5">
    <source>
        <dbReference type="PROSITE" id="PS50931"/>
    </source>
</evidence>
<dbReference type="CDD" id="cd08472">
    <property type="entry name" value="PBP2_CrgA_like_3"/>
    <property type="match status" value="1"/>
</dbReference>
<comment type="caution">
    <text evidence="6">The sequence shown here is derived from an EMBL/GenBank/DDBJ whole genome shotgun (WGS) entry which is preliminary data.</text>
</comment>
<dbReference type="Gene3D" id="1.10.10.10">
    <property type="entry name" value="Winged helix-like DNA-binding domain superfamily/Winged helix DNA-binding domain"/>
    <property type="match status" value="1"/>
</dbReference>
<dbReference type="Gene3D" id="3.40.190.290">
    <property type="match status" value="1"/>
</dbReference>
<dbReference type="InterPro" id="IPR005119">
    <property type="entry name" value="LysR_subst-bd"/>
</dbReference>
<dbReference type="FunFam" id="1.10.10.10:FF:000001">
    <property type="entry name" value="LysR family transcriptional regulator"/>
    <property type="match status" value="1"/>
</dbReference>
<gene>
    <name evidence="6" type="ORF">NS331_11320</name>
</gene>
<dbReference type="AlphaFoldDB" id="A0A147GW64"/>
<dbReference type="Pfam" id="PF00126">
    <property type="entry name" value="HTH_1"/>
    <property type="match status" value="1"/>
</dbReference>
<dbReference type="InterPro" id="IPR058163">
    <property type="entry name" value="LysR-type_TF_proteobact-type"/>
</dbReference>
<accession>A0A147GW64</accession>
<keyword evidence="2" id="KW-0805">Transcription regulation</keyword>